<dbReference type="AlphaFoldDB" id="A0A2S7UCQ0"/>
<accession>A0A2S7UCQ0</accession>
<keyword evidence="6" id="KW-1185">Reference proteome</keyword>
<name>A0A2S7UCQ0_9FLAO</name>
<dbReference type="GO" id="GO:0005524">
    <property type="term" value="F:ATP binding"/>
    <property type="evidence" value="ECO:0007669"/>
    <property type="project" value="UniProtKB-KW"/>
</dbReference>
<evidence type="ECO:0000313" key="5">
    <source>
        <dbReference type="EMBL" id="PQJ32361.1"/>
    </source>
</evidence>
<sequence length="235" mass="27055">MDSFIVYHRYSENSLLVTIDIDTDVQEYRSYITRLINDQYGHRVVLNQGFNSVLILWREESVNQTLINEVKLLLKGITPSPMRVINKWKLPVYYDCLSADIRAVSKYTNLEVDEIIRLHQQIVYSVHFMGFLPGFPYLKGLSKELTIPRKAIPSQAVEMGSVAIAAGICGIYPQNSPGGWYVLGNCPVPLFNREREQPFLLSIHDQVEFYAIDKSTFKYLKQHSSHLDINQFIHG</sequence>
<dbReference type="PANTHER" id="PTHR34698:SF2">
    <property type="entry name" value="5-OXOPROLINASE SUBUNIT B"/>
    <property type="match status" value="1"/>
</dbReference>
<keyword evidence="3" id="KW-0067">ATP-binding</keyword>
<dbReference type="InterPro" id="IPR010016">
    <property type="entry name" value="PxpB"/>
</dbReference>
<dbReference type="InterPro" id="IPR029000">
    <property type="entry name" value="Cyclophilin-like_dom_sf"/>
</dbReference>
<evidence type="ECO:0000256" key="3">
    <source>
        <dbReference type="ARBA" id="ARBA00022840"/>
    </source>
</evidence>
<evidence type="ECO:0000313" key="6">
    <source>
        <dbReference type="Proteomes" id="UP000239747"/>
    </source>
</evidence>
<feature type="domain" description="Carboxyltransferase" evidence="4">
    <location>
        <begin position="5"/>
        <end position="201"/>
    </location>
</feature>
<dbReference type="RefSeq" id="WP_170061743.1">
    <property type="nucleotide sequence ID" value="NZ_MTPW01000001.1"/>
</dbReference>
<dbReference type="SMART" id="SM00796">
    <property type="entry name" value="AHS1"/>
    <property type="match status" value="1"/>
</dbReference>
<dbReference type="SUPFAM" id="SSF50891">
    <property type="entry name" value="Cyclophilin-like"/>
    <property type="match status" value="1"/>
</dbReference>
<reference evidence="5 6" key="1">
    <citation type="submission" date="2017-01" db="EMBL/GenBank/DDBJ databases">
        <title>Trade-off between light-utilization and light-protection in marine flavobacteria.</title>
        <authorList>
            <person name="Kumagai Y."/>
            <person name="Yoshizawa S."/>
            <person name="Kogure K."/>
            <person name="Iwasaki W."/>
        </authorList>
    </citation>
    <scope>NUCLEOTIDE SEQUENCE [LARGE SCALE GENOMIC DNA]</scope>
    <source>
        <strain evidence="5 6">KCTC 32109</strain>
    </source>
</reference>
<evidence type="ECO:0000256" key="2">
    <source>
        <dbReference type="ARBA" id="ARBA00022801"/>
    </source>
</evidence>
<dbReference type="GO" id="GO:0016787">
    <property type="term" value="F:hydrolase activity"/>
    <property type="evidence" value="ECO:0007669"/>
    <property type="project" value="UniProtKB-KW"/>
</dbReference>
<gene>
    <name evidence="5" type="ORF">BST92_10670</name>
</gene>
<proteinExistence type="predicted"/>
<dbReference type="Pfam" id="PF02682">
    <property type="entry name" value="CT_C_D"/>
    <property type="match status" value="1"/>
</dbReference>
<dbReference type="EMBL" id="MTPW01000001">
    <property type="protein sequence ID" value="PQJ32361.1"/>
    <property type="molecule type" value="Genomic_DNA"/>
</dbReference>
<keyword evidence="2" id="KW-0378">Hydrolase</keyword>
<keyword evidence="1" id="KW-0547">Nucleotide-binding</keyword>
<dbReference type="InterPro" id="IPR003833">
    <property type="entry name" value="CT_C_D"/>
</dbReference>
<evidence type="ECO:0000256" key="1">
    <source>
        <dbReference type="ARBA" id="ARBA00022741"/>
    </source>
</evidence>
<dbReference type="Proteomes" id="UP000239747">
    <property type="component" value="Unassembled WGS sequence"/>
</dbReference>
<evidence type="ECO:0000259" key="4">
    <source>
        <dbReference type="SMART" id="SM00796"/>
    </source>
</evidence>
<protein>
    <recommendedName>
        <fullName evidence="4">Carboxyltransferase domain-containing protein</fullName>
    </recommendedName>
</protein>
<dbReference type="Gene3D" id="2.40.100.10">
    <property type="entry name" value="Cyclophilin-like"/>
    <property type="match status" value="1"/>
</dbReference>
<comment type="caution">
    <text evidence="5">The sequence shown here is derived from an EMBL/GenBank/DDBJ whole genome shotgun (WGS) entry which is preliminary data.</text>
</comment>
<organism evidence="5 6">
    <name type="scientific">Nonlabens arenilitoris</name>
    <dbReference type="NCBI Taxonomy" id="1217969"/>
    <lineage>
        <taxon>Bacteria</taxon>
        <taxon>Pseudomonadati</taxon>
        <taxon>Bacteroidota</taxon>
        <taxon>Flavobacteriia</taxon>
        <taxon>Flavobacteriales</taxon>
        <taxon>Flavobacteriaceae</taxon>
        <taxon>Nonlabens</taxon>
    </lineage>
</organism>
<dbReference type="PANTHER" id="PTHR34698">
    <property type="entry name" value="5-OXOPROLINASE SUBUNIT B"/>
    <property type="match status" value="1"/>
</dbReference>